<protein>
    <submittedName>
        <fullName evidence="4">3-oxoacyl-[acyl-carrier-protein] reductase FabG</fullName>
        <ecNumber evidence="4">1.1.1.100</ecNumber>
    </submittedName>
</protein>
<dbReference type="KEGG" id="obg:Verru16b_01988"/>
<reference evidence="4 5" key="1">
    <citation type="submission" date="2016-06" db="EMBL/GenBank/DDBJ databases">
        <title>Three novel species with peptidoglycan cell walls form the new genus Lacunisphaera gen. nov. in the family Opitutaceae of the verrucomicrobial subdivision 4.</title>
        <authorList>
            <person name="Rast P."/>
            <person name="Gloeckner I."/>
            <person name="Jogler M."/>
            <person name="Boedeker C."/>
            <person name="Jeske O."/>
            <person name="Wiegand S."/>
            <person name="Reinhardt R."/>
            <person name="Schumann P."/>
            <person name="Rohde M."/>
            <person name="Spring S."/>
            <person name="Gloeckner F.O."/>
            <person name="Jogler C."/>
        </authorList>
    </citation>
    <scope>NUCLEOTIDE SEQUENCE [LARGE SCALE GENOMIC DNA]</scope>
    <source>
        <strain evidence="4 5">IG16b</strain>
    </source>
</reference>
<evidence type="ECO:0000256" key="3">
    <source>
        <dbReference type="RuleBase" id="RU000363"/>
    </source>
</evidence>
<dbReference type="AlphaFoldDB" id="A0A1D8AVJ6"/>
<dbReference type="RefSeq" id="WP_069962122.1">
    <property type="nucleotide sequence ID" value="NZ_CP016094.1"/>
</dbReference>
<dbReference type="InterPro" id="IPR036291">
    <property type="entry name" value="NAD(P)-bd_dom_sf"/>
</dbReference>
<dbReference type="STRING" id="1838286.Verru16b_01988"/>
<evidence type="ECO:0000313" key="4">
    <source>
        <dbReference type="EMBL" id="AOS44919.1"/>
    </source>
</evidence>
<keyword evidence="5" id="KW-1185">Reference proteome</keyword>
<gene>
    <name evidence="4" type="primary">fabG_4</name>
    <name evidence="4" type="ORF">Verru16b_01988</name>
</gene>
<dbReference type="Gene3D" id="3.40.50.720">
    <property type="entry name" value="NAD(P)-binding Rossmann-like Domain"/>
    <property type="match status" value="1"/>
</dbReference>
<comment type="similarity">
    <text evidence="1 3">Belongs to the short-chain dehydrogenases/reductases (SDR) family.</text>
</comment>
<dbReference type="OrthoDB" id="190844at2"/>
<dbReference type="PRINTS" id="PR00080">
    <property type="entry name" value="SDRFAMILY"/>
</dbReference>
<sequence length="277" mass="29798">MSAGALSSRYRSAFVTGASTGLGLAFTEMLLAEGVEVWGTARDAARLAPRPGFHPVTLDLTDGPAAEQVFLAADRAAGGFDLVINNAGFGAFGSFAHTDFAVWEHQFQVMLVNTARLSHAALRGLRARRRGALVNISSIAGEFGMPYQAVYNAVKAGLSALNESLMQEVKDTGVAVIDFRPGDYRTDFEGSVRRPEQSGLEARDAGRMARAWAAFEAMMRTGPAPAHAAASLRRALLRGRSGTVRTGRFFQADLGPFLARFAPLGLKRWILEKYFGL</sequence>
<evidence type="ECO:0000256" key="2">
    <source>
        <dbReference type="ARBA" id="ARBA00023002"/>
    </source>
</evidence>
<dbReference type="InterPro" id="IPR051911">
    <property type="entry name" value="SDR_oxidoreductase"/>
</dbReference>
<dbReference type="GO" id="GO:0004316">
    <property type="term" value="F:3-oxoacyl-[acyl-carrier-protein] reductase (NADPH) activity"/>
    <property type="evidence" value="ECO:0007669"/>
    <property type="project" value="UniProtKB-EC"/>
</dbReference>
<evidence type="ECO:0000313" key="5">
    <source>
        <dbReference type="Proteomes" id="UP000095228"/>
    </source>
</evidence>
<dbReference type="EMBL" id="CP016094">
    <property type="protein sequence ID" value="AOS44919.1"/>
    <property type="molecule type" value="Genomic_DNA"/>
</dbReference>
<dbReference type="SUPFAM" id="SSF51735">
    <property type="entry name" value="NAD(P)-binding Rossmann-fold domains"/>
    <property type="match status" value="1"/>
</dbReference>
<organism evidence="4 5">
    <name type="scientific">Lacunisphaera limnophila</name>
    <dbReference type="NCBI Taxonomy" id="1838286"/>
    <lineage>
        <taxon>Bacteria</taxon>
        <taxon>Pseudomonadati</taxon>
        <taxon>Verrucomicrobiota</taxon>
        <taxon>Opitutia</taxon>
        <taxon>Opitutales</taxon>
        <taxon>Opitutaceae</taxon>
        <taxon>Lacunisphaera</taxon>
    </lineage>
</organism>
<dbReference type="PANTHER" id="PTHR43976:SF16">
    <property type="entry name" value="SHORT-CHAIN DEHYDROGENASE_REDUCTASE FAMILY PROTEIN"/>
    <property type="match status" value="1"/>
</dbReference>
<name>A0A1D8AVJ6_9BACT</name>
<dbReference type="Pfam" id="PF00106">
    <property type="entry name" value="adh_short"/>
    <property type="match status" value="1"/>
</dbReference>
<evidence type="ECO:0000256" key="1">
    <source>
        <dbReference type="ARBA" id="ARBA00006484"/>
    </source>
</evidence>
<accession>A0A1D8AVJ6</accession>
<dbReference type="InterPro" id="IPR002347">
    <property type="entry name" value="SDR_fam"/>
</dbReference>
<keyword evidence="2 4" id="KW-0560">Oxidoreductase</keyword>
<dbReference type="PANTHER" id="PTHR43976">
    <property type="entry name" value="SHORT CHAIN DEHYDROGENASE"/>
    <property type="match status" value="1"/>
</dbReference>
<dbReference type="Proteomes" id="UP000095228">
    <property type="component" value="Chromosome"/>
</dbReference>
<proteinExistence type="inferred from homology"/>
<dbReference type="EC" id="1.1.1.100" evidence="4"/>
<dbReference type="PRINTS" id="PR00081">
    <property type="entry name" value="GDHRDH"/>
</dbReference>